<keyword evidence="1" id="KW-1133">Transmembrane helix</keyword>
<evidence type="ECO:0000313" key="4">
    <source>
        <dbReference type="Proteomes" id="UP000218784"/>
    </source>
</evidence>
<accession>A0A2A4I286</accession>
<feature type="transmembrane region" description="Helical" evidence="1">
    <location>
        <begin position="137"/>
        <end position="159"/>
    </location>
</feature>
<keyword evidence="1" id="KW-0472">Membrane</keyword>
<dbReference type="AlphaFoldDB" id="A0A2A4I286"/>
<feature type="domain" description="PilZ" evidence="2">
    <location>
        <begin position="10"/>
        <end position="88"/>
    </location>
</feature>
<organism evidence="3 4">
    <name type="scientific">Sphingomonas ginsenosidimutans</name>
    <dbReference type="NCBI Taxonomy" id="862134"/>
    <lineage>
        <taxon>Bacteria</taxon>
        <taxon>Pseudomonadati</taxon>
        <taxon>Pseudomonadota</taxon>
        <taxon>Alphaproteobacteria</taxon>
        <taxon>Sphingomonadales</taxon>
        <taxon>Sphingomonadaceae</taxon>
        <taxon>Sphingomonas</taxon>
    </lineage>
</organism>
<protein>
    <submittedName>
        <fullName evidence="3">PilZ domain-containing protein</fullName>
    </submittedName>
</protein>
<evidence type="ECO:0000259" key="2">
    <source>
        <dbReference type="Pfam" id="PF07238"/>
    </source>
</evidence>
<proteinExistence type="predicted"/>
<dbReference type="SUPFAM" id="SSF141371">
    <property type="entry name" value="PilZ domain-like"/>
    <property type="match status" value="1"/>
</dbReference>
<sequence length="176" mass="19641">MLAKMQAGFRPREERITVLIPSRMRLGASWVDVVIHNVSSRGFMAGCDTPPEPGAYIEVRRGTIVLVGRVRWGKGRFFGVQTQDRISVKSLIDEPRHASRPVKTDEHQAQERRAETRLMHEARMARRVERSRAFSSAFQYAIMGLAGLAAAGLGASFVYDSLSKPTTTLSRALEVK</sequence>
<keyword evidence="4" id="KW-1185">Reference proteome</keyword>
<gene>
    <name evidence="3" type="ORF">COA17_00775</name>
</gene>
<dbReference type="InterPro" id="IPR009875">
    <property type="entry name" value="PilZ_domain"/>
</dbReference>
<evidence type="ECO:0000313" key="3">
    <source>
        <dbReference type="EMBL" id="PCG10037.1"/>
    </source>
</evidence>
<comment type="caution">
    <text evidence="3">The sequence shown here is derived from an EMBL/GenBank/DDBJ whole genome shotgun (WGS) entry which is preliminary data.</text>
</comment>
<dbReference type="GO" id="GO:0035438">
    <property type="term" value="F:cyclic-di-GMP binding"/>
    <property type="evidence" value="ECO:0007669"/>
    <property type="project" value="InterPro"/>
</dbReference>
<evidence type="ECO:0000256" key="1">
    <source>
        <dbReference type="SAM" id="Phobius"/>
    </source>
</evidence>
<dbReference type="RefSeq" id="WP_066484241.1">
    <property type="nucleotide sequence ID" value="NZ_JAIEOT010000055.1"/>
</dbReference>
<name>A0A2A4I286_9SPHN</name>
<dbReference type="Pfam" id="PF07238">
    <property type="entry name" value="PilZ"/>
    <property type="match status" value="1"/>
</dbReference>
<dbReference type="EMBL" id="NWVD01000001">
    <property type="protein sequence ID" value="PCG10037.1"/>
    <property type="molecule type" value="Genomic_DNA"/>
</dbReference>
<dbReference type="Proteomes" id="UP000218784">
    <property type="component" value="Unassembled WGS sequence"/>
</dbReference>
<reference evidence="3 4" key="1">
    <citation type="submission" date="2017-09" db="EMBL/GenBank/DDBJ databases">
        <title>Sphingomonas ginsenosidimutans KACC 14949, whole genome shotgun sequence.</title>
        <authorList>
            <person name="Feng G."/>
            <person name="Zhu H."/>
        </authorList>
    </citation>
    <scope>NUCLEOTIDE SEQUENCE [LARGE SCALE GENOMIC DNA]</scope>
    <source>
        <strain evidence="3 4">KACC 14949</strain>
    </source>
</reference>
<keyword evidence="1" id="KW-0812">Transmembrane</keyword>